<dbReference type="EMBL" id="SAYE01000007">
    <property type="protein sequence ID" value="TXJ51795.1"/>
    <property type="molecule type" value="Genomic_DNA"/>
</dbReference>
<reference evidence="1 2" key="1">
    <citation type="journal article" date="1992" name="Lakartidningen">
        <title>[Penicillin V and not amoxicillin is the first choice preparation in acute otitis].</title>
        <authorList>
            <person name="Kamme C."/>
            <person name="Lundgren K."/>
            <person name="Prellner K."/>
        </authorList>
    </citation>
    <scope>NUCLEOTIDE SEQUENCE [LARGE SCALE GENOMIC DNA]</scope>
    <source>
        <strain evidence="1 2">PC3939II</strain>
    </source>
</reference>
<dbReference type="Proteomes" id="UP000322307">
    <property type="component" value="Unassembled WGS sequence"/>
</dbReference>
<name>A0A5C8FQF0_9SPIR</name>
<evidence type="ECO:0000313" key="1">
    <source>
        <dbReference type="EMBL" id="TXJ51795.1"/>
    </source>
</evidence>
<gene>
    <name evidence="1" type="ORF">EPJ84_03355</name>
</gene>
<organism evidence="1 2">
    <name type="scientific">Brachyspira aalborgi</name>
    <dbReference type="NCBI Taxonomy" id="29522"/>
    <lineage>
        <taxon>Bacteria</taxon>
        <taxon>Pseudomonadati</taxon>
        <taxon>Spirochaetota</taxon>
        <taxon>Spirochaetia</taxon>
        <taxon>Brachyspirales</taxon>
        <taxon>Brachyspiraceae</taxon>
        <taxon>Brachyspira</taxon>
    </lineage>
</organism>
<sequence length="489" mass="55828">MITTIKSKIVLTAILFITVFSISAYAVDKKYIPNTANAAISFSLDNLSKKAEGDLQQIFNSLFMQKFADNYLGYRDDEAVAEIMTNKLAQLFDFSKASKIIFLNDYKQSSIIIDILDISELDKLMIKMASQEDKLISFSENEKYRYLSLDENILISWNNEVFVLSLRGLIFEDDLNIKTSADIIFNSDSLENEYFISLENDTNDFYAWADLSILSDSESSLFELFGNMPEDIKDIYKGGILTAKVNFNDGIADMIFDTYLQNNDYDILSTKKELPEKELLENLYKFVNGDKNYGFLSFRFNSSSTLVKSFISSFVNNEISSPSQLFEFCDGDIFVSAWDTEEENTAILFSMSITDEEKVKNALKTFSSEQEGEIYNIYGDYYYINNSILYMVTEESVINSIAKGETPNSTLDEDKLKLANDNMLSLYFNFNTDLGLLFDLEKYIGEFDSLSLTSNILDNNHTQTIVKVDAKDKTKNILVIIKTLIENIK</sequence>
<comment type="caution">
    <text evidence="1">The sequence shown here is derived from an EMBL/GenBank/DDBJ whole genome shotgun (WGS) entry which is preliminary data.</text>
</comment>
<proteinExistence type="predicted"/>
<accession>A0A5C8FQF0</accession>
<dbReference type="AlphaFoldDB" id="A0A5C8FQF0"/>
<evidence type="ECO:0000313" key="2">
    <source>
        <dbReference type="Proteomes" id="UP000322307"/>
    </source>
</evidence>
<dbReference type="RefSeq" id="WP_147717629.1">
    <property type="nucleotide sequence ID" value="NZ_SAYE01000007.1"/>
</dbReference>
<protein>
    <submittedName>
        <fullName evidence="1">DUF4836 domain-containing protein</fullName>
    </submittedName>
</protein>